<reference evidence="2" key="1">
    <citation type="journal article" date="2023" name="PhytoFront">
        <title>Draft Genome Resources of Seven Strains of Tilletia horrida, Causal Agent of Kernel Smut of Rice.</title>
        <authorList>
            <person name="Khanal S."/>
            <person name="Antony Babu S."/>
            <person name="Zhou X.G."/>
        </authorList>
    </citation>
    <scope>NUCLEOTIDE SEQUENCE</scope>
    <source>
        <strain evidence="2">TX6</strain>
    </source>
</reference>
<evidence type="ECO:0000313" key="3">
    <source>
        <dbReference type="Proteomes" id="UP001176517"/>
    </source>
</evidence>
<keyword evidence="3" id="KW-1185">Reference proteome</keyword>
<protein>
    <submittedName>
        <fullName evidence="2">Uncharacterized protein</fullName>
    </submittedName>
</protein>
<feature type="region of interest" description="Disordered" evidence="1">
    <location>
        <begin position="56"/>
        <end position="89"/>
    </location>
</feature>
<sequence length="89" mass="10673">MRLQEDIEKLTMQNKRLRAAIKKRKAELGEIEAEREKFEVEVDELRAENEKLRNEKGDLLKKIRRSASKRKPDEDGEREGKNRRSVRIR</sequence>
<organism evidence="2 3">
    <name type="scientific">Tilletia horrida</name>
    <dbReference type="NCBI Taxonomy" id="155126"/>
    <lineage>
        <taxon>Eukaryota</taxon>
        <taxon>Fungi</taxon>
        <taxon>Dikarya</taxon>
        <taxon>Basidiomycota</taxon>
        <taxon>Ustilaginomycotina</taxon>
        <taxon>Exobasidiomycetes</taxon>
        <taxon>Tilletiales</taxon>
        <taxon>Tilletiaceae</taxon>
        <taxon>Tilletia</taxon>
    </lineage>
</organism>
<comment type="caution">
    <text evidence="2">The sequence shown here is derived from an EMBL/GenBank/DDBJ whole genome shotgun (WGS) entry which is preliminary data.</text>
</comment>
<dbReference type="EMBL" id="JAPDMZ010000029">
    <property type="protein sequence ID" value="KAK0555267.1"/>
    <property type="molecule type" value="Genomic_DNA"/>
</dbReference>
<dbReference type="Gene3D" id="6.10.250.3110">
    <property type="match status" value="1"/>
</dbReference>
<feature type="compositionally biased region" description="Basic and acidic residues" evidence="1">
    <location>
        <begin position="70"/>
        <end position="82"/>
    </location>
</feature>
<evidence type="ECO:0000313" key="2">
    <source>
        <dbReference type="EMBL" id="KAK0555267.1"/>
    </source>
</evidence>
<gene>
    <name evidence="2" type="ORF">OC846_001780</name>
</gene>
<dbReference type="AlphaFoldDB" id="A0AAN6JZJ5"/>
<evidence type="ECO:0000256" key="1">
    <source>
        <dbReference type="SAM" id="MobiDB-lite"/>
    </source>
</evidence>
<name>A0AAN6JZJ5_9BASI</name>
<accession>A0AAN6JZJ5</accession>
<proteinExistence type="predicted"/>
<dbReference type="Proteomes" id="UP001176517">
    <property type="component" value="Unassembled WGS sequence"/>
</dbReference>